<evidence type="ECO:0000256" key="1">
    <source>
        <dbReference type="ARBA" id="ARBA00004141"/>
    </source>
</evidence>
<dbReference type="InterPro" id="IPR007016">
    <property type="entry name" value="O-antigen_ligase-rel_domated"/>
</dbReference>
<organism evidence="7 8">
    <name type="scientific">Amycolatopsis magusensis</name>
    <dbReference type="NCBI Taxonomy" id="882444"/>
    <lineage>
        <taxon>Bacteria</taxon>
        <taxon>Bacillati</taxon>
        <taxon>Actinomycetota</taxon>
        <taxon>Actinomycetes</taxon>
        <taxon>Pseudonocardiales</taxon>
        <taxon>Pseudonocardiaceae</taxon>
        <taxon>Amycolatopsis</taxon>
    </lineage>
</organism>
<feature type="transmembrane region" description="Helical" evidence="5">
    <location>
        <begin position="20"/>
        <end position="39"/>
    </location>
</feature>
<evidence type="ECO:0000313" key="8">
    <source>
        <dbReference type="Proteomes" id="UP000741013"/>
    </source>
</evidence>
<sequence>MQTAPFVGKAEPIWKRLDGAGLVCIYLVMLLIIPARLVFSRIPMTLAPTIAFAALLGVLWLCSQLVDTLGVAKGHNAPRVALACFLAANLITYGVATRRHLPDDELNLADSGLIRITAMTALGVFVCDTVTVRERLNRLLRVLVGVIAVCAGIGLVQFALDLDLTQYLQFPGLKATSEYSNPERASFRRPSGTTNHPIEFGVVCAMAIPFAAHYLFRAMDRGEPRWKWALSLSMVGGGALVSLSRTAILSLAVVILVVIASVRGRRRLIVAGMSLGFAAAAVLAIPGLFGTLYGLFANIDSDPSVTSRTDDYDEAWRHIGLHPIAGRGFGTFLPDKYLILDNQYLMTLIENGWIGLVTFVGMFVVGVYAAVRVIVVSRNREMRGLAGAMISAMLIALISAATFDLLSFSVIAGLSFFSVGLCGSLLRIARAENPPRARVGRVTWTEKLKASLKAGAR</sequence>
<dbReference type="GO" id="GO:0016874">
    <property type="term" value="F:ligase activity"/>
    <property type="evidence" value="ECO:0007669"/>
    <property type="project" value="UniProtKB-KW"/>
</dbReference>
<feature type="transmembrane region" description="Helical" evidence="5">
    <location>
        <begin position="383"/>
        <end position="402"/>
    </location>
</feature>
<dbReference type="Proteomes" id="UP000741013">
    <property type="component" value="Unassembled WGS sequence"/>
</dbReference>
<gene>
    <name evidence="7" type="ORF">JOM49_001851</name>
</gene>
<evidence type="ECO:0000256" key="4">
    <source>
        <dbReference type="ARBA" id="ARBA00023136"/>
    </source>
</evidence>
<keyword evidence="4 5" id="KW-0472">Membrane</keyword>
<feature type="domain" description="O-antigen ligase-related" evidence="6">
    <location>
        <begin position="234"/>
        <end position="360"/>
    </location>
</feature>
<keyword evidence="7" id="KW-0436">Ligase</keyword>
<evidence type="ECO:0000256" key="2">
    <source>
        <dbReference type="ARBA" id="ARBA00022692"/>
    </source>
</evidence>
<feature type="transmembrane region" description="Helical" evidence="5">
    <location>
        <begin position="228"/>
        <end position="261"/>
    </location>
</feature>
<dbReference type="InterPro" id="IPR051533">
    <property type="entry name" value="WaaL-like"/>
</dbReference>
<evidence type="ECO:0000256" key="3">
    <source>
        <dbReference type="ARBA" id="ARBA00022989"/>
    </source>
</evidence>
<dbReference type="Pfam" id="PF04932">
    <property type="entry name" value="Wzy_C"/>
    <property type="match status" value="1"/>
</dbReference>
<name>A0ABS4PLR2_9PSEU</name>
<feature type="transmembrane region" description="Helical" evidence="5">
    <location>
        <begin position="108"/>
        <end position="126"/>
    </location>
</feature>
<evidence type="ECO:0000256" key="5">
    <source>
        <dbReference type="SAM" id="Phobius"/>
    </source>
</evidence>
<evidence type="ECO:0000313" key="7">
    <source>
        <dbReference type="EMBL" id="MBP2180325.1"/>
    </source>
</evidence>
<keyword evidence="8" id="KW-1185">Reference proteome</keyword>
<comment type="caution">
    <text evidence="7">The sequence shown here is derived from an EMBL/GenBank/DDBJ whole genome shotgun (WGS) entry which is preliminary data.</text>
</comment>
<feature type="transmembrane region" description="Helical" evidence="5">
    <location>
        <begin position="268"/>
        <end position="296"/>
    </location>
</feature>
<feature type="transmembrane region" description="Helical" evidence="5">
    <location>
        <begin position="408"/>
        <end position="428"/>
    </location>
</feature>
<keyword evidence="2 5" id="KW-0812">Transmembrane</keyword>
<proteinExistence type="predicted"/>
<dbReference type="RefSeq" id="WP_209663912.1">
    <property type="nucleotide sequence ID" value="NZ_JAGGMS010000001.1"/>
</dbReference>
<feature type="transmembrane region" description="Helical" evidence="5">
    <location>
        <begin position="138"/>
        <end position="160"/>
    </location>
</feature>
<feature type="transmembrane region" description="Helical" evidence="5">
    <location>
        <begin position="78"/>
        <end position="96"/>
    </location>
</feature>
<reference evidence="7 8" key="1">
    <citation type="submission" date="2021-03" db="EMBL/GenBank/DDBJ databases">
        <title>Sequencing the genomes of 1000 actinobacteria strains.</title>
        <authorList>
            <person name="Klenk H.-P."/>
        </authorList>
    </citation>
    <scope>NUCLEOTIDE SEQUENCE [LARGE SCALE GENOMIC DNA]</scope>
    <source>
        <strain evidence="7 8">DSM 45510</strain>
    </source>
</reference>
<keyword evidence="3 5" id="KW-1133">Transmembrane helix</keyword>
<accession>A0ABS4PLR2</accession>
<feature type="transmembrane region" description="Helical" evidence="5">
    <location>
        <begin position="352"/>
        <end position="371"/>
    </location>
</feature>
<dbReference type="EMBL" id="JAGGMS010000001">
    <property type="protein sequence ID" value="MBP2180325.1"/>
    <property type="molecule type" value="Genomic_DNA"/>
</dbReference>
<feature type="transmembrane region" description="Helical" evidence="5">
    <location>
        <begin position="46"/>
        <end position="66"/>
    </location>
</feature>
<dbReference type="PANTHER" id="PTHR37422">
    <property type="entry name" value="TEICHURONIC ACID BIOSYNTHESIS PROTEIN TUAE"/>
    <property type="match status" value="1"/>
</dbReference>
<comment type="subcellular location">
    <subcellularLocation>
        <location evidence="1">Membrane</location>
        <topology evidence="1">Multi-pass membrane protein</topology>
    </subcellularLocation>
</comment>
<evidence type="ECO:0000259" key="6">
    <source>
        <dbReference type="Pfam" id="PF04932"/>
    </source>
</evidence>
<protein>
    <submittedName>
        <fullName evidence="7">O-antigen ligase</fullName>
    </submittedName>
</protein>
<dbReference type="PANTHER" id="PTHR37422:SF21">
    <property type="entry name" value="EXOQ-LIKE PROTEIN"/>
    <property type="match status" value="1"/>
</dbReference>